<organism evidence="2 3">
    <name type="scientific">Zosterops borbonicus</name>
    <dbReference type="NCBI Taxonomy" id="364589"/>
    <lineage>
        <taxon>Eukaryota</taxon>
        <taxon>Metazoa</taxon>
        <taxon>Chordata</taxon>
        <taxon>Craniata</taxon>
        <taxon>Vertebrata</taxon>
        <taxon>Euteleostomi</taxon>
        <taxon>Archelosauria</taxon>
        <taxon>Archosauria</taxon>
        <taxon>Dinosauria</taxon>
        <taxon>Saurischia</taxon>
        <taxon>Theropoda</taxon>
        <taxon>Coelurosauria</taxon>
        <taxon>Aves</taxon>
        <taxon>Neognathae</taxon>
        <taxon>Neoaves</taxon>
        <taxon>Telluraves</taxon>
        <taxon>Australaves</taxon>
        <taxon>Passeriformes</taxon>
        <taxon>Sylvioidea</taxon>
        <taxon>Zosteropidae</taxon>
        <taxon>Zosterops</taxon>
    </lineage>
</organism>
<evidence type="ECO:0000256" key="1">
    <source>
        <dbReference type="SAM" id="MobiDB-lite"/>
    </source>
</evidence>
<dbReference type="AlphaFoldDB" id="A0A8K1GVI2"/>
<sequence>MGTPSPESQTCPGLHPEPRGQQGQGGDSAPLLCSAQSPPAVLIQLWVPAQEGHGPAGVSPEEGHKMIRGMKCLSCEEKLRELGVFSLEKERLWGDLIAAFQYLKVVYKKNGEGLFTRAWSDRTGGE</sequence>
<dbReference type="EMBL" id="SWJQ01000015">
    <property type="protein sequence ID" value="TRZ26190.1"/>
    <property type="molecule type" value="Genomic_DNA"/>
</dbReference>
<name>A0A8K1GVI2_9PASS</name>
<gene>
    <name evidence="2" type="ORF">HGM15179_000802</name>
</gene>
<accession>A0A8K1GVI2</accession>
<dbReference type="OrthoDB" id="9400401at2759"/>
<feature type="compositionally biased region" description="Polar residues" evidence="1">
    <location>
        <begin position="1"/>
        <end position="11"/>
    </location>
</feature>
<comment type="caution">
    <text evidence="2">The sequence shown here is derived from an EMBL/GenBank/DDBJ whole genome shotgun (WGS) entry which is preliminary data.</text>
</comment>
<feature type="region of interest" description="Disordered" evidence="1">
    <location>
        <begin position="1"/>
        <end position="34"/>
    </location>
</feature>
<dbReference type="Proteomes" id="UP000796761">
    <property type="component" value="Unassembled WGS sequence"/>
</dbReference>
<keyword evidence="3" id="KW-1185">Reference proteome</keyword>
<evidence type="ECO:0000313" key="2">
    <source>
        <dbReference type="EMBL" id="TRZ26190.1"/>
    </source>
</evidence>
<evidence type="ECO:0000313" key="3">
    <source>
        <dbReference type="Proteomes" id="UP000796761"/>
    </source>
</evidence>
<protein>
    <submittedName>
        <fullName evidence="2">Uncharacterized protein</fullName>
    </submittedName>
</protein>
<proteinExistence type="predicted"/>
<reference evidence="2" key="1">
    <citation type="submission" date="2019-04" db="EMBL/GenBank/DDBJ databases">
        <title>Genome assembly of Zosterops borbonicus 15179.</title>
        <authorList>
            <person name="Leroy T."/>
            <person name="Anselmetti Y."/>
            <person name="Tilak M.-K."/>
            <person name="Nabholz B."/>
        </authorList>
    </citation>
    <scope>NUCLEOTIDE SEQUENCE</scope>
    <source>
        <strain evidence="2">HGM_15179</strain>
        <tissue evidence="2">Muscle</tissue>
    </source>
</reference>